<comment type="similarity">
    <text evidence="1">Belongs to the protein kinase superfamily. CMGC Ser/Thr protein kinase family. MNB/DYRK subfamily.</text>
</comment>
<evidence type="ECO:0000256" key="12">
    <source>
        <dbReference type="SAM" id="MobiDB-lite"/>
    </source>
</evidence>
<dbReference type="AlphaFoldDB" id="A0A814XP57"/>
<dbReference type="Proteomes" id="UP000663852">
    <property type="component" value="Unassembled WGS sequence"/>
</dbReference>
<dbReference type="SUPFAM" id="SSF56112">
    <property type="entry name" value="Protein kinase-like (PK-like)"/>
    <property type="match status" value="1"/>
</dbReference>
<dbReference type="PROSITE" id="PS00107">
    <property type="entry name" value="PROTEIN_KINASE_ATP"/>
    <property type="match status" value="1"/>
</dbReference>
<dbReference type="PANTHER" id="PTHR24058">
    <property type="entry name" value="DUAL SPECIFICITY PROTEIN KINASE"/>
    <property type="match status" value="1"/>
</dbReference>
<evidence type="ECO:0000256" key="9">
    <source>
        <dbReference type="ARBA" id="ARBA00049308"/>
    </source>
</evidence>
<evidence type="ECO:0000313" key="15">
    <source>
        <dbReference type="Proteomes" id="UP000663852"/>
    </source>
</evidence>
<evidence type="ECO:0000256" key="2">
    <source>
        <dbReference type="ARBA" id="ARBA00013203"/>
    </source>
</evidence>
<feature type="binding site" evidence="11">
    <location>
        <position position="263"/>
    </location>
    <ligand>
        <name>ATP</name>
        <dbReference type="ChEBI" id="CHEBI:30616"/>
    </ligand>
</feature>
<dbReference type="InterPro" id="IPR008271">
    <property type="entry name" value="Ser/Thr_kinase_AS"/>
</dbReference>
<dbReference type="InterPro" id="IPR011009">
    <property type="entry name" value="Kinase-like_dom_sf"/>
</dbReference>
<comment type="catalytic activity">
    <reaction evidence="10">
        <text>L-tyrosyl-[protein] + ATP = O-phospho-L-tyrosyl-[protein] + ADP + H(+)</text>
        <dbReference type="Rhea" id="RHEA:10596"/>
        <dbReference type="Rhea" id="RHEA-COMP:10136"/>
        <dbReference type="Rhea" id="RHEA-COMP:20101"/>
        <dbReference type="ChEBI" id="CHEBI:15378"/>
        <dbReference type="ChEBI" id="CHEBI:30616"/>
        <dbReference type="ChEBI" id="CHEBI:46858"/>
        <dbReference type="ChEBI" id="CHEBI:61978"/>
        <dbReference type="ChEBI" id="CHEBI:456216"/>
        <dbReference type="EC" id="2.7.12.1"/>
    </reaction>
</comment>
<dbReference type="Gene3D" id="1.10.510.10">
    <property type="entry name" value="Transferase(Phosphotransferase) domain 1"/>
    <property type="match status" value="1"/>
</dbReference>
<evidence type="ECO:0000313" key="14">
    <source>
        <dbReference type="EMBL" id="CAF1215096.1"/>
    </source>
</evidence>
<dbReference type="PROSITE" id="PS50011">
    <property type="entry name" value="PROTEIN_KINASE_DOM"/>
    <property type="match status" value="1"/>
</dbReference>
<dbReference type="Pfam" id="PF00069">
    <property type="entry name" value="Pkinase"/>
    <property type="match status" value="1"/>
</dbReference>
<dbReference type="EMBL" id="CAJNOJ010000157">
    <property type="protein sequence ID" value="CAF1215096.1"/>
    <property type="molecule type" value="Genomic_DNA"/>
</dbReference>
<feature type="domain" description="Protein kinase" evidence="13">
    <location>
        <begin position="234"/>
        <end position="530"/>
    </location>
</feature>
<evidence type="ECO:0000259" key="13">
    <source>
        <dbReference type="PROSITE" id="PS50011"/>
    </source>
</evidence>
<keyword evidence="6" id="KW-0418">Kinase</keyword>
<dbReference type="PANTHER" id="PTHR24058:SF22">
    <property type="entry name" value="DUAL SPECIFICITY TYROSINE-PHOSPHORYLATION-REGULATED KINASE 4"/>
    <property type="match status" value="1"/>
</dbReference>
<dbReference type="GO" id="GO:0005856">
    <property type="term" value="C:cytoskeleton"/>
    <property type="evidence" value="ECO:0007669"/>
    <property type="project" value="TreeGrafter"/>
</dbReference>
<organism evidence="14 15">
    <name type="scientific">Adineta ricciae</name>
    <name type="common">Rotifer</name>
    <dbReference type="NCBI Taxonomy" id="249248"/>
    <lineage>
        <taxon>Eukaryota</taxon>
        <taxon>Metazoa</taxon>
        <taxon>Spiralia</taxon>
        <taxon>Gnathifera</taxon>
        <taxon>Rotifera</taxon>
        <taxon>Eurotatoria</taxon>
        <taxon>Bdelloidea</taxon>
        <taxon>Adinetida</taxon>
        <taxon>Adinetidae</taxon>
        <taxon>Adineta</taxon>
    </lineage>
</organism>
<evidence type="ECO:0000256" key="11">
    <source>
        <dbReference type="PROSITE-ProRule" id="PRU10141"/>
    </source>
</evidence>
<proteinExistence type="inferred from homology"/>
<evidence type="ECO:0000256" key="6">
    <source>
        <dbReference type="ARBA" id="ARBA00022777"/>
    </source>
</evidence>
<dbReference type="GO" id="GO:0005634">
    <property type="term" value="C:nucleus"/>
    <property type="evidence" value="ECO:0007669"/>
    <property type="project" value="TreeGrafter"/>
</dbReference>
<evidence type="ECO:0000256" key="1">
    <source>
        <dbReference type="ARBA" id="ARBA00008867"/>
    </source>
</evidence>
<keyword evidence="3" id="KW-0723">Serine/threonine-protein kinase</keyword>
<dbReference type="GO" id="GO:0004712">
    <property type="term" value="F:protein serine/threonine/tyrosine kinase activity"/>
    <property type="evidence" value="ECO:0007669"/>
    <property type="project" value="UniProtKB-EC"/>
</dbReference>
<keyword evidence="4" id="KW-0808">Transferase</keyword>
<dbReference type="Gene3D" id="3.30.200.20">
    <property type="entry name" value="Phosphorylase Kinase, domain 1"/>
    <property type="match status" value="1"/>
</dbReference>
<dbReference type="EC" id="2.7.12.1" evidence="2"/>
<accession>A0A814XP57</accession>
<protein>
    <recommendedName>
        <fullName evidence="2">dual-specificity kinase</fullName>
        <ecNumber evidence="2">2.7.12.1</ecNumber>
    </recommendedName>
</protein>
<keyword evidence="7 11" id="KW-0067">ATP-binding</keyword>
<evidence type="ECO:0000256" key="4">
    <source>
        <dbReference type="ARBA" id="ARBA00022679"/>
    </source>
</evidence>
<evidence type="ECO:0000256" key="10">
    <source>
        <dbReference type="ARBA" id="ARBA00051680"/>
    </source>
</evidence>
<dbReference type="InterPro" id="IPR017441">
    <property type="entry name" value="Protein_kinase_ATP_BS"/>
</dbReference>
<dbReference type="Gene3D" id="3.30.10.30">
    <property type="entry name" value="DYRK"/>
    <property type="match status" value="1"/>
</dbReference>
<dbReference type="OrthoDB" id="9332038at2759"/>
<evidence type="ECO:0000256" key="8">
    <source>
        <dbReference type="ARBA" id="ARBA00049003"/>
    </source>
</evidence>
<evidence type="ECO:0000256" key="3">
    <source>
        <dbReference type="ARBA" id="ARBA00022527"/>
    </source>
</evidence>
<comment type="caution">
    <text evidence="14">The sequence shown here is derived from an EMBL/GenBank/DDBJ whole genome shotgun (WGS) entry which is preliminary data.</text>
</comment>
<gene>
    <name evidence="14" type="ORF">EDS130_LOCUS26099</name>
</gene>
<dbReference type="InterPro" id="IPR042521">
    <property type="entry name" value="DYRK"/>
</dbReference>
<dbReference type="PROSITE" id="PS00108">
    <property type="entry name" value="PROTEIN_KINASE_ST"/>
    <property type="match status" value="1"/>
</dbReference>
<comment type="catalytic activity">
    <reaction evidence="8">
        <text>L-seryl-[protein] + ATP = O-phospho-L-seryl-[protein] + ADP + H(+)</text>
        <dbReference type="Rhea" id="RHEA:17989"/>
        <dbReference type="Rhea" id="RHEA-COMP:9863"/>
        <dbReference type="Rhea" id="RHEA-COMP:11604"/>
        <dbReference type="ChEBI" id="CHEBI:15378"/>
        <dbReference type="ChEBI" id="CHEBI:29999"/>
        <dbReference type="ChEBI" id="CHEBI:30616"/>
        <dbReference type="ChEBI" id="CHEBI:83421"/>
        <dbReference type="ChEBI" id="CHEBI:456216"/>
        <dbReference type="EC" id="2.7.12.1"/>
    </reaction>
</comment>
<evidence type="ECO:0000256" key="5">
    <source>
        <dbReference type="ARBA" id="ARBA00022741"/>
    </source>
</evidence>
<dbReference type="GO" id="GO:0005524">
    <property type="term" value="F:ATP binding"/>
    <property type="evidence" value="ECO:0007669"/>
    <property type="project" value="UniProtKB-UniRule"/>
</dbReference>
<sequence length="568" mass="66782">MTIDTNEKRRIYKKKQSNPSKTNKYYSKNQTFISIQRNNDSVRKNMTHSLNDIGLSVTAKPLAKPKKLSVQPLLIDQKNVNKSLNHLPNENSNSLFNKSFQSDKSSIDFNRSLRRGKISNGSLKSFSKEYFDSSTIDEIHHLNQSTSSIYSNSHLLSKSQIFDKSFHFPLKSSEALKYYGDELNDFERNEIFDYDEIYYLGLKAKKLCVKDAKDYDDEYGYYRKVLHDHICYRYEILEMLGKGSFGIVMKCFDHKKKEFCALKILKNKKRFQQQGLVEIQILNHLKLLDQYNSFHIVHIKQYFYFRSHLCITFELLGINLYELIQKNHFNGFSPNLVKRFTYSILQTLQILANERIIHCDLKPENILLKEKGSSQIKIIDFGSGCFQSNKIYTYIQSRFYRAPEIILGIPYTCAIDMWSLACIIVELLTGYPIFPGDNEQEQLAMIMEVFDVPPNDFIQQGTRRQLFFDSKNHPRCSSSKTMKKRRPGTRPLSHIIRTNDFYCLDFLNRCFHWNPNERLTPSQGLNHPWINQINCHRRHRQRMSISNSIKTNQEDAQSIKTFPRLINQ</sequence>
<dbReference type="InterPro" id="IPR000719">
    <property type="entry name" value="Prot_kinase_dom"/>
</dbReference>
<comment type="catalytic activity">
    <reaction evidence="9">
        <text>L-threonyl-[protein] + ATP = O-phospho-L-threonyl-[protein] + ADP + H(+)</text>
        <dbReference type="Rhea" id="RHEA:46608"/>
        <dbReference type="Rhea" id="RHEA-COMP:11060"/>
        <dbReference type="Rhea" id="RHEA-COMP:11605"/>
        <dbReference type="ChEBI" id="CHEBI:15378"/>
        <dbReference type="ChEBI" id="CHEBI:30013"/>
        <dbReference type="ChEBI" id="CHEBI:30616"/>
        <dbReference type="ChEBI" id="CHEBI:61977"/>
        <dbReference type="ChEBI" id="CHEBI:456216"/>
        <dbReference type="EC" id="2.7.12.1"/>
    </reaction>
</comment>
<dbReference type="FunFam" id="1.10.510.10:FF:000624">
    <property type="entry name" value="Mitogen-activated protein kinase"/>
    <property type="match status" value="1"/>
</dbReference>
<feature type="region of interest" description="Disordered" evidence="12">
    <location>
        <begin position="1"/>
        <end position="24"/>
    </location>
</feature>
<reference evidence="14" key="1">
    <citation type="submission" date="2021-02" db="EMBL/GenBank/DDBJ databases">
        <authorList>
            <person name="Nowell W R."/>
        </authorList>
    </citation>
    <scope>NUCLEOTIDE SEQUENCE</scope>
</reference>
<evidence type="ECO:0000256" key="7">
    <source>
        <dbReference type="ARBA" id="ARBA00022840"/>
    </source>
</evidence>
<dbReference type="InterPro" id="IPR050494">
    <property type="entry name" value="Ser_Thr_dual-spec_kinase"/>
</dbReference>
<dbReference type="GO" id="GO:0004674">
    <property type="term" value="F:protein serine/threonine kinase activity"/>
    <property type="evidence" value="ECO:0007669"/>
    <property type="project" value="UniProtKB-KW"/>
</dbReference>
<dbReference type="GO" id="GO:0005737">
    <property type="term" value="C:cytoplasm"/>
    <property type="evidence" value="ECO:0007669"/>
    <property type="project" value="TreeGrafter"/>
</dbReference>
<name>A0A814XP57_ADIRI</name>
<keyword evidence="5 11" id="KW-0547">Nucleotide-binding</keyword>
<dbReference type="SMART" id="SM00220">
    <property type="entry name" value="S_TKc"/>
    <property type="match status" value="1"/>
</dbReference>